<protein>
    <recommendedName>
        <fullName evidence="2">ASPIC/UnbV domain-containing protein</fullName>
    </recommendedName>
</protein>
<comment type="caution">
    <text evidence="3">The sequence shown here is derived from an EMBL/GenBank/DDBJ whole genome shotgun (WGS) entry which is preliminary data.</text>
</comment>
<keyword evidence="4" id="KW-1185">Reference proteome</keyword>
<dbReference type="Gene3D" id="2.130.10.130">
    <property type="entry name" value="Integrin alpha, N-terminal"/>
    <property type="match status" value="1"/>
</dbReference>
<dbReference type="AlphaFoldDB" id="A0AA37SVY4"/>
<accession>A0AA37SVY4</accession>
<dbReference type="EMBL" id="BSOT01000005">
    <property type="protein sequence ID" value="GLR70761.1"/>
    <property type="molecule type" value="Genomic_DNA"/>
</dbReference>
<dbReference type="InterPro" id="IPR013517">
    <property type="entry name" value="FG-GAP"/>
</dbReference>
<gene>
    <name evidence="3" type="ORF">GCM10007852_16690</name>
</gene>
<evidence type="ECO:0000313" key="3">
    <source>
        <dbReference type="EMBL" id="GLR70761.1"/>
    </source>
</evidence>
<dbReference type="Pfam" id="PF13517">
    <property type="entry name" value="FG-GAP_3"/>
    <property type="match status" value="2"/>
</dbReference>
<name>A0AA37SVY4_9ALTE</name>
<reference evidence="3" key="1">
    <citation type="journal article" date="2014" name="Int. J. Syst. Evol. Microbiol.">
        <title>Complete genome sequence of Corynebacterium casei LMG S-19264T (=DSM 44701T), isolated from a smear-ripened cheese.</title>
        <authorList>
            <consortium name="US DOE Joint Genome Institute (JGI-PGF)"/>
            <person name="Walter F."/>
            <person name="Albersmeier A."/>
            <person name="Kalinowski J."/>
            <person name="Ruckert C."/>
        </authorList>
    </citation>
    <scope>NUCLEOTIDE SEQUENCE</scope>
    <source>
        <strain evidence="3">NBRC 110023</strain>
    </source>
</reference>
<reference evidence="3" key="2">
    <citation type="submission" date="2023-01" db="EMBL/GenBank/DDBJ databases">
        <title>Draft genome sequence of Agaribacter marinus strain NBRC 110023.</title>
        <authorList>
            <person name="Sun Q."/>
            <person name="Mori K."/>
        </authorList>
    </citation>
    <scope>NUCLEOTIDE SEQUENCE</scope>
    <source>
        <strain evidence="3">NBRC 110023</strain>
    </source>
</reference>
<sequence length="647" mass="71737">MELSMSFQVSKYSVIFPITLFILSGCQSASNTSVTETQTQFENVTDEVGLATPSGMKYGGPAVADMNHDGFYDLLLTDHDTNAPHLFWGNADYTFDKENFFKKADVHGMAPGDLDLDGDMDLLVSVGGGTGTQPKPPHLFLNQNGTFIDITKNSGIEDYGARGRSVKWVDLDSDGDLDFFEINAIQFVNREKPRNVVFENIGDGKFQYRKSPNFEHANAERALLTDYNNDDIIDVILFSPLSIWQGNNDFTFTDVSNEVLPPEHRHAELILAAAAPDIDNDGDIDLYLARGKVYSKIANNALDFTPDKKRFDLRDSGRNGHDGIEFVAGGNIKLLDFGHFPWKQKDPMPLYVGAEKVRFDSVEIERQFSPSDAAGFPEEIEEFGWFLGYLGDGKWRLEWKLFGNLAWDMRGSVEGVSEVLPRWAPVDYNNVPDILLKNEGGRFVDVSQTLPAESIYNNWGVTHGDFNNDGLTDLFIYRFGKLNTRLPDALFVNQGDGSFSAELNHGANAFEHGAHGDMGAAFDYNMDGAIDILSGDDEGRWHMFKNTMAIGDTNQYLLVRVGYSDEGVDPLAAKITVETDTFTLTKTVGSAGASFSQSTLSIAHFGLADVSTIKNLTVRWRDGNVKTYSNIDANRLFSVGVFPSAER</sequence>
<dbReference type="InterPro" id="IPR028994">
    <property type="entry name" value="Integrin_alpha_N"/>
</dbReference>
<keyword evidence="1" id="KW-0732">Signal</keyword>
<evidence type="ECO:0000313" key="4">
    <source>
        <dbReference type="Proteomes" id="UP001156601"/>
    </source>
</evidence>
<organism evidence="3 4">
    <name type="scientific">Agaribacter marinus</name>
    <dbReference type="NCBI Taxonomy" id="1431249"/>
    <lineage>
        <taxon>Bacteria</taxon>
        <taxon>Pseudomonadati</taxon>
        <taxon>Pseudomonadota</taxon>
        <taxon>Gammaproteobacteria</taxon>
        <taxon>Alteromonadales</taxon>
        <taxon>Alteromonadaceae</taxon>
        <taxon>Agaribacter</taxon>
    </lineage>
</organism>
<dbReference type="PANTHER" id="PTHR16026:SF0">
    <property type="entry name" value="CARTILAGE ACIDIC PROTEIN 1"/>
    <property type="match status" value="1"/>
</dbReference>
<dbReference type="SUPFAM" id="SSF69318">
    <property type="entry name" value="Integrin alpha N-terminal domain"/>
    <property type="match status" value="2"/>
</dbReference>
<dbReference type="PANTHER" id="PTHR16026">
    <property type="entry name" value="CARTILAGE ACIDIC PROTEIN 1"/>
    <property type="match status" value="1"/>
</dbReference>
<dbReference type="InterPro" id="IPR027039">
    <property type="entry name" value="Crtac1"/>
</dbReference>
<evidence type="ECO:0000256" key="1">
    <source>
        <dbReference type="ARBA" id="ARBA00022729"/>
    </source>
</evidence>
<dbReference type="InterPro" id="IPR011519">
    <property type="entry name" value="UnbV_ASPIC"/>
</dbReference>
<proteinExistence type="predicted"/>
<evidence type="ECO:0000259" key="2">
    <source>
        <dbReference type="Pfam" id="PF07593"/>
    </source>
</evidence>
<dbReference type="Proteomes" id="UP001156601">
    <property type="component" value="Unassembled WGS sequence"/>
</dbReference>
<dbReference type="Pfam" id="PF07593">
    <property type="entry name" value="UnbV_ASPIC"/>
    <property type="match status" value="1"/>
</dbReference>
<feature type="domain" description="ASPIC/UnbV" evidence="2">
    <location>
        <begin position="573"/>
        <end position="636"/>
    </location>
</feature>